<dbReference type="EC" id="2.7.1.180" evidence="2"/>
<sequence>MAALVDPSRQSHSSIVSDAIRAAQGEAGAQTVSRTFFTMGTVANLVLVGGTEDMLDDLVRTADFLQSLWSRFLPESDITRLNNAEGSPVTVNPLTAKLVSEMLAARTLTSGEYDPTILPKLLAEGYAASRVNPSNITVLPASARWPIEMTGTTIQDNIVTLPIGVTLDSGGIGKGIAADIIATMALEQGALGILAEIGGDVRIAGTPPDGSHWRIDIEDPFVESRSIARVNLVDGAVATSSTLKRTWDKDGHTANHLIDVHTGQSMASNVVTVSVVAVSAGIAEVITKAGFTRRDFLTWVPTLGAAAFVIYRDGTTAQTVNWKDYS</sequence>
<organism evidence="11">
    <name type="scientific">freshwater metagenome</name>
    <dbReference type="NCBI Taxonomy" id="449393"/>
    <lineage>
        <taxon>unclassified sequences</taxon>
        <taxon>metagenomes</taxon>
        <taxon>ecological metagenomes</taxon>
    </lineage>
</organism>
<evidence type="ECO:0000256" key="7">
    <source>
        <dbReference type="ARBA" id="ARBA00022827"/>
    </source>
</evidence>
<dbReference type="Pfam" id="PF02424">
    <property type="entry name" value="ApbE"/>
    <property type="match status" value="1"/>
</dbReference>
<evidence type="ECO:0000256" key="9">
    <source>
        <dbReference type="ARBA" id="ARBA00031306"/>
    </source>
</evidence>
<dbReference type="PANTHER" id="PTHR30040:SF2">
    <property type="entry name" value="FAD:PROTEIN FMN TRANSFERASE"/>
    <property type="match status" value="1"/>
</dbReference>
<dbReference type="GO" id="GO:0046872">
    <property type="term" value="F:metal ion binding"/>
    <property type="evidence" value="ECO:0007669"/>
    <property type="project" value="UniProtKB-KW"/>
</dbReference>
<evidence type="ECO:0000256" key="10">
    <source>
        <dbReference type="ARBA" id="ARBA00048540"/>
    </source>
</evidence>
<evidence type="ECO:0000256" key="6">
    <source>
        <dbReference type="ARBA" id="ARBA00022723"/>
    </source>
</evidence>
<keyword evidence="4" id="KW-0285">Flavoprotein</keyword>
<reference evidence="11" key="1">
    <citation type="submission" date="2020-05" db="EMBL/GenBank/DDBJ databases">
        <authorList>
            <person name="Chiriac C."/>
            <person name="Salcher M."/>
            <person name="Ghai R."/>
            <person name="Kavagutti S V."/>
        </authorList>
    </citation>
    <scope>NUCLEOTIDE SEQUENCE</scope>
</reference>
<dbReference type="InterPro" id="IPR024932">
    <property type="entry name" value="ApbE"/>
</dbReference>
<comment type="cofactor">
    <cofactor evidence="1">
        <name>Mg(2+)</name>
        <dbReference type="ChEBI" id="CHEBI:18420"/>
    </cofactor>
</comment>
<accession>A0A6J6AWY7</accession>
<proteinExistence type="predicted"/>
<evidence type="ECO:0000313" key="11">
    <source>
        <dbReference type="EMBL" id="CAB4530887.1"/>
    </source>
</evidence>
<comment type="catalytic activity">
    <reaction evidence="10">
        <text>L-threonyl-[protein] + FAD = FMN-L-threonyl-[protein] + AMP + H(+)</text>
        <dbReference type="Rhea" id="RHEA:36847"/>
        <dbReference type="Rhea" id="RHEA-COMP:11060"/>
        <dbReference type="Rhea" id="RHEA-COMP:11061"/>
        <dbReference type="ChEBI" id="CHEBI:15378"/>
        <dbReference type="ChEBI" id="CHEBI:30013"/>
        <dbReference type="ChEBI" id="CHEBI:57692"/>
        <dbReference type="ChEBI" id="CHEBI:74257"/>
        <dbReference type="ChEBI" id="CHEBI:456215"/>
        <dbReference type="EC" id="2.7.1.180"/>
    </reaction>
</comment>
<evidence type="ECO:0000256" key="2">
    <source>
        <dbReference type="ARBA" id="ARBA00011955"/>
    </source>
</evidence>
<evidence type="ECO:0000256" key="3">
    <source>
        <dbReference type="ARBA" id="ARBA00016337"/>
    </source>
</evidence>
<name>A0A6J6AWY7_9ZZZZ</name>
<dbReference type="GO" id="GO:0016740">
    <property type="term" value="F:transferase activity"/>
    <property type="evidence" value="ECO:0007669"/>
    <property type="project" value="UniProtKB-KW"/>
</dbReference>
<dbReference type="PIRSF" id="PIRSF006268">
    <property type="entry name" value="ApbE"/>
    <property type="match status" value="1"/>
</dbReference>
<evidence type="ECO:0000256" key="4">
    <source>
        <dbReference type="ARBA" id="ARBA00022630"/>
    </source>
</evidence>
<evidence type="ECO:0000256" key="8">
    <source>
        <dbReference type="ARBA" id="ARBA00022842"/>
    </source>
</evidence>
<keyword evidence="8" id="KW-0460">Magnesium</keyword>
<keyword evidence="6" id="KW-0479">Metal-binding</keyword>
<dbReference type="InterPro" id="IPR003374">
    <property type="entry name" value="ApbE-like_sf"/>
</dbReference>
<gene>
    <name evidence="11" type="ORF">UFOPK1413_00065</name>
</gene>
<keyword evidence="5" id="KW-0808">Transferase</keyword>
<dbReference type="PANTHER" id="PTHR30040">
    <property type="entry name" value="THIAMINE BIOSYNTHESIS LIPOPROTEIN APBE"/>
    <property type="match status" value="1"/>
</dbReference>
<dbReference type="SUPFAM" id="SSF143631">
    <property type="entry name" value="ApbE-like"/>
    <property type="match status" value="1"/>
</dbReference>
<dbReference type="Gene3D" id="3.10.520.10">
    <property type="entry name" value="ApbE-like domains"/>
    <property type="match status" value="1"/>
</dbReference>
<evidence type="ECO:0000256" key="5">
    <source>
        <dbReference type="ARBA" id="ARBA00022679"/>
    </source>
</evidence>
<evidence type="ECO:0000256" key="1">
    <source>
        <dbReference type="ARBA" id="ARBA00001946"/>
    </source>
</evidence>
<keyword evidence="7" id="KW-0274">FAD</keyword>
<dbReference type="AlphaFoldDB" id="A0A6J6AWY7"/>
<protein>
    <recommendedName>
        <fullName evidence="3">FAD:protein FMN transferase</fullName>
        <ecNumber evidence="2">2.7.1.180</ecNumber>
    </recommendedName>
    <alternativeName>
        <fullName evidence="9">Flavin transferase</fullName>
    </alternativeName>
</protein>
<dbReference type="EMBL" id="CAEZSG010000005">
    <property type="protein sequence ID" value="CAB4530887.1"/>
    <property type="molecule type" value="Genomic_DNA"/>
</dbReference>